<sequence length="148" mass="17516">VGDEDEQDEVEFEEDAHENEINLEVRQHELQDPEEIQIQDGCGKLLSQFLRLPREIINKKRVKDSDGSIKLSRHSQILNAPEYMELLVDAERKKEKQAKLKLRKKELAQEKKVARLAAKEKKLQEKLEREREKQAKEQQKEIKKAHKQ</sequence>
<evidence type="ECO:0000313" key="3">
    <source>
        <dbReference type="Proteomes" id="UP000824469"/>
    </source>
</evidence>
<feature type="non-terminal residue" evidence="2">
    <location>
        <position position="1"/>
    </location>
</feature>
<accession>A0AA38FI82</accession>
<dbReference type="Proteomes" id="UP000824469">
    <property type="component" value="Unassembled WGS sequence"/>
</dbReference>
<protein>
    <submittedName>
        <fullName evidence="2">Uncharacterized protein</fullName>
    </submittedName>
</protein>
<organism evidence="2 3">
    <name type="scientific">Taxus chinensis</name>
    <name type="common">Chinese yew</name>
    <name type="synonym">Taxus wallichiana var. chinensis</name>
    <dbReference type="NCBI Taxonomy" id="29808"/>
    <lineage>
        <taxon>Eukaryota</taxon>
        <taxon>Viridiplantae</taxon>
        <taxon>Streptophyta</taxon>
        <taxon>Embryophyta</taxon>
        <taxon>Tracheophyta</taxon>
        <taxon>Spermatophyta</taxon>
        <taxon>Pinopsida</taxon>
        <taxon>Pinidae</taxon>
        <taxon>Conifers II</taxon>
        <taxon>Cupressales</taxon>
        <taxon>Taxaceae</taxon>
        <taxon>Taxus</taxon>
    </lineage>
</organism>
<comment type="caution">
    <text evidence="2">The sequence shown here is derived from an EMBL/GenBank/DDBJ whole genome shotgun (WGS) entry which is preliminary data.</text>
</comment>
<dbReference type="EMBL" id="JAHRHJ020000009">
    <property type="protein sequence ID" value="KAH9303027.1"/>
    <property type="molecule type" value="Genomic_DNA"/>
</dbReference>
<proteinExistence type="predicted"/>
<evidence type="ECO:0000313" key="2">
    <source>
        <dbReference type="EMBL" id="KAH9303027.1"/>
    </source>
</evidence>
<dbReference type="AlphaFoldDB" id="A0AA38FI82"/>
<feature type="compositionally biased region" description="Basic and acidic residues" evidence="1">
    <location>
        <begin position="125"/>
        <end position="142"/>
    </location>
</feature>
<reference evidence="2 3" key="1">
    <citation type="journal article" date="2021" name="Nat. Plants">
        <title>The Taxus genome provides insights into paclitaxel biosynthesis.</title>
        <authorList>
            <person name="Xiong X."/>
            <person name="Gou J."/>
            <person name="Liao Q."/>
            <person name="Li Y."/>
            <person name="Zhou Q."/>
            <person name="Bi G."/>
            <person name="Li C."/>
            <person name="Du R."/>
            <person name="Wang X."/>
            <person name="Sun T."/>
            <person name="Guo L."/>
            <person name="Liang H."/>
            <person name="Lu P."/>
            <person name="Wu Y."/>
            <person name="Zhang Z."/>
            <person name="Ro D.K."/>
            <person name="Shang Y."/>
            <person name="Huang S."/>
            <person name="Yan J."/>
        </authorList>
    </citation>
    <scope>NUCLEOTIDE SEQUENCE [LARGE SCALE GENOMIC DNA]</scope>
    <source>
        <strain evidence="2">Ta-2019</strain>
    </source>
</reference>
<feature type="region of interest" description="Disordered" evidence="1">
    <location>
        <begin position="125"/>
        <end position="148"/>
    </location>
</feature>
<gene>
    <name evidence="2" type="ORF">KI387_014610</name>
</gene>
<name>A0AA38FI82_TAXCH</name>
<evidence type="ECO:0000256" key="1">
    <source>
        <dbReference type="SAM" id="MobiDB-lite"/>
    </source>
</evidence>
<keyword evidence="3" id="KW-1185">Reference proteome</keyword>